<accession>A0AAD6U0H1</accession>
<evidence type="ECO:0000313" key="2">
    <source>
        <dbReference type="EMBL" id="KAJ7080617.1"/>
    </source>
</evidence>
<reference evidence="2" key="1">
    <citation type="submission" date="2023-03" db="EMBL/GenBank/DDBJ databases">
        <title>Massive genome expansion in bonnet fungi (Mycena s.s.) driven by repeated elements and novel gene families across ecological guilds.</title>
        <authorList>
            <consortium name="Lawrence Berkeley National Laboratory"/>
            <person name="Harder C.B."/>
            <person name="Miyauchi S."/>
            <person name="Viragh M."/>
            <person name="Kuo A."/>
            <person name="Thoen E."/>
            <person name="Andreopoulos B."/>
            <person name="Lu D."/>
            <person name="Skrede I."/>
            <person name="Drula E."/>
            <person name="Henrissat B."/>
            <person name="Morin E."/>
            <person name="Kohler A."/>
            <person name="Barry K."/>
            <person name="LaButti K."/>
            <person name="Morin E."/>
            <person name="Salamov A."/>
            <person name="Lipzen A."/>
            <person name="Mereny Z."/>
            <person name="Hegedus B."/>
            <person name="Baldrian P."/>
            <person name="Stursova M."/>
            <person name="Weitz H."/>
            <person name="Taylor A."/>
            <person name="Grigoriev I.V."/>
            <person name="Nagy L.G."/>
            <person name="Martin F."/>
            <person name="Kauserud H."/>
        </authorList>
    </citation>
    <scope>NUCLEOTIDE SEQUENCE</scope>
    <source>
        <strain evidence="2">CBHHK173m</strain>
    </source>
</reference>
<gene>
    <name evidence="2" type="ORF">B0H15DRAFT_953484</name>
</gene>
<evidence type="ECO:0000256" key="1">
    <source>
        <dbReference type="SAM" id="MobiDB-lite"/>
    </source>
</evidence>
<protein>
    <submittedName>
        <fullName evidence="2">Uncharacterized protein</fullName>
    </submittedName>
</protein>
<dbReference type="Proteomes" id="UP001222325">
    <property type="component" value="Unassembled WGS sequence"/>
</dbReference>
<evidence type="ECO:0000313" key="3">
    <source>
        <dbReference type="Proteomes" id="UP001222325"/>
    </source>
</evidence>
<sequence>MSAAPSKNGLVAFPSVSRSLHSLPGATSMNNVSLHPNMYAQRAKESEAKLQHAFTKPILNPNAPMPYQQQGKPAAAPLMMRTPVPKIKIACARRRRACPLSAQLFASARIHVRLASPRLCTRTAHSTHTLLARTHALCRAVPSRAAARTSSPAPAPESSRCRPAPP</sequence>
<proteinExistence type="predicted"/>
<feature type="region of interest" description="Disordered" evidence="1">
    <location>
        <begin position="143"/>
        <end position="166"/>
    </location>
</feature>
<comment type="caution">
    <text evidence="2">The sequence shown here is derived from an EMBL/GenBank/DDBJ whole genome shotgun (WGS) entry which is preliminary data.</text>
</comment>
<name>A0AAD6U0H1_9AGAR</name>
<dbReference type="AlphaFoldDB" id="A0AAD6U0H1"/>
<keyword evidence="3" id="KW-1185">Reference proteome</keyword>
<dbReference type="EMBL" id="JARJCN010000054">
    <property type="protein sequence ID" value="KAJ7080617.1"/>
    <property type="molecule type" value="Genomic_DNA"/>
</dbReference>
<organism evidence="2 3">
    <name type="scientific">Mycena belliarum</name>
    <dbReference type="NCBI Taxonomy" id="1033014"/>
    <lineage>
        <taxon>Eukaryota</taxon>
        <taxon>Fungi</taxon>
        <taxon>Dikarya</taxon>
        <taxon>Basidiomycota</taxon>
        <taxon>Agaricomycotina</taxon>
        <taxon>Agaricomycetes</taxon>
        <taxon>Agaricomycetidae</taxon>
        <taxon>Agaricales</taxon>
        <taxon>Marasmiineae</taxon>
        <taxon>Mycenaceae</taxon>
        <taxon>Mycena</taxon>
    </lineage>
</organism>